<feature type="region of interest" description="Disordered" evidence="5">
    <location>
        <begin position="1"/>
        <end position="30"/>
    </location>
</feature>
<comment type="caution">
    <text evidence="7">The sequence shown here is derived from an EMBL/GenBank/DDBJ whole genome shotgun (WGS) entry which is preliminary data.</text>
</comment>
<dbReference type="EMBL" id="JBIRWM010000003">
    <property type="protein sequence ID" value="MFI2155874.1"/>
    <property type="molecule type" value="Genomic_DNA"/>
</dbReference>
<evidence type="ECO:0000313" key="7">
    <source>
        <dbReference type="EMBL" id="MFI2155874.1"/>
    </source>
</evidence>
<gene>
    <name evidence="7" type="ORF">ACH49L_09300</name>
</gene>
<dbReference type="InterPro" id="IPR001789">
    <property type="entry name" value="Sig_transdc_resp-reg_receiver"/>
</dbReference>
<keyword evidence="3" id="KW-0804">Transcription</keyword>
<reference evidence="7 8" key="1">
    <citation type="submission" date="2024-10" db="EMBL/GenBank/DDBJ databases">
        <title>The Natural Products Discovery Center: Release of the First 8490 Sequenced Strains for Exploring Actinobacteria Biosynthetic Diversity.</title>
        <authorList>
            <person name="Kalkreuter E."/>
            <person name="Kautsar S.A."/>
            <person name="Yang D."/>
            <person name="Bader C.D."/>
            <person name="Teijaro C.N."/>
            <person name="Fluegel L."/>
            <person name="Davis C.M."/>
            <person name="Simpson J.R."/>
            <person name="Lauterbach L."/>
            <person name="Steele A.D."/>
            <person name="Gui C."/>
            <person name="Meng S."/>
            <person name="Li G."/>
            <person name="Viehrig K."/>
            <person name="Ye F."/>
            <person name="Su P."/>
            <person name="Kiefer A.F."/>
            <person name="Nichols A."/>
            <person name="Cepeda A.J."/>
            <person name="Yan W."/>
            <person name="Fan B."/>
            <person name="Jiang Y."/>
            <person name="Adhikari A."/>
            <person name="Zheng C.-J."/>
            <person name="Schuster L."/>
            <person name="Cowan T.M."/>
            <person name="Smanski M.J."/>
            <person name="Chevrette M.G."/>
            <person name="De Carvalho L.P.S."/>
            <person name="Shen B."/>
        </authorList>
    </citation>
    <scope>NUCLEOTIDE SEQUENCE [LARGE SCALE GENOMIC DNA]</scope>
    <source>
        <strain evidence="7 8">NPDC020295</strain>
    </source>
</reference>
<dbReference type="InterPro" id="IPR011006">
    <property type="entry name" value="CheY-like_superfamily"/>
</dbReference>
<keyword evidence="4" id="KW-0597">Phosphoprotein</keyword>
<dbReference type="Proteomes" id="UP001611397">
    <property type="component" value="Unassembled WGS sequence"/>
</dbReference>
<dbReference type="PANTHER" id="PTHR43214">
    <property type="entry name" value="TWO-COMPONENT RESPONSE REGULATOR"/>
    <property type="match status" value="1"/>
</dbReference>
<protein>
    <submittedName>
        <fullName evidence="7">Response regulator transcription factor</fullName>
    </submittedName>
</protein>
<sequence>MCEHALRQADDADHRQAEADQDADRRDSTTGVQRLVDAHDTDLVLMDIRMPRMDGLAATAALRRRADPPEVLILTTFTSDGYILDALRAGAAGYMLKHTPPEQIVAAVRKVMDGEPVLSSVAVKQLINAVTAPAADSGPDRRTRRAEAEAMLDLLAPPEREVAIAVAEGSWCTAPAWSDPWHRIGPGGEGREDCGAPGRPGVG</sequence>
<evidence type="ECO:0000256" key="1">
    <source>
        <dbReference type="ARBA" id="ARBA00023015"/>
    </source>
</evidence>
<feature type="modified residue" description="4-aspartylphosphate" evidence="4">
    <location>
        <position position="47"/>
    </location>
</feature>
<proteinExistence type="predicted"/>
<dbReference type="Pfam" id="PF00072">
    <property type="entry name" value="Response_reg"/>
    <property type="match status" value="1"/>
</dbReference>
<feature type="domain" description="Response regulatory" evidence="6">
    <location>
        <begin position="4"/>
        <end position="112"/>
    </location>
</feature>
<dbReference type="CDD" id="cd17535">
    <property type="entry name" value="REC_NarL-like"/>
    <property type="match status" value="1"/>
</dbReference>
<name>A0ABW7V396_STROI</name>
<evidence type="ECO:0000256" key="4">
    <source>
        <dbReference type="PROSITE-ProRule" id="PRU00169"/>
    </source>
</evidence>
<dbReference type="SMART" id="SM00448">
    <property type="entry name" value="REC"/>
    <property type="match status" value="1"/>
</dbReference>
<evidence type="ECO:0000259" key="6">
    <source>
        <dbReference type="PROSITE" id="PS50110"/>
    </source>
</evidence>
<evidence type="ECO:0000256" key="5">
    <source>
        <dbReference type="SAM" id="MobiDB-lite"/>
    </source>
</evidence>
<dbReference type="PROSITE" id="PS50110">
    <property type="entry name" value="RESPONSE_REGULATORY"/>
    <property type="match status" value="1"/>
</dbReference>
<keyword evidence="8" id="KW-1185">Reference proteome</keyword>
<dbReference type="SUPFAM" id="SSF52172">
    <property type="entry name" value="CheY-like"/>
    <property type="match status" value="1"/>
</dbReference>
<evidence type="ECO:0000256" key="3">
    <source>
        <dbReference type="ARBA" id="ARBA00023163"/>
    </source>
</evidence>
<dbReference type="InterPro" id="IPR039420">
    <property type="entry name" value="WalR-like"/>
</dbReference>
<dbReference type="InterPro" id="IPR058245">
    <property type="entry name" value="NreC/VraR/RcsB-like_REC"/>
</dbReference>
<feature type="region of interest" description="Disordered" evidence="5">
    <location>
        <begin position="183"/>
        <end position="203"/>
    </location>
</feature>
<evidence type="ECO:0000313" key="8">
    <source>
        <dbReference type="Proteomes" id="UP001611397"/>
    </source>
</evidence>
<dbReference type="RefSeq" id="WP_079082303.1">
    <property type="nucleotide sequence ID" value="NZ_JBIRUT010000005.1"/>
</dbReference>
<keyword evidence="1" id="KW-0805">Transcription regulation</keyword>
<dbReference type="PANTHER" id="PTHR43214:SF24">
    <property type="entry name" value="TRANSCRIPTIONAL REGULATORY PROTEIN NARL-RELATED"/>
    <property type="match status" value="1"/>
</dbReference>
<keyword evidence="2" id="KW-0238">DNA-binding</keyword>
<accession>A0ABW7V396</accession>
<evidence type="ECO:0000256" key="2">
    <source>
        <dbReference type="ARBA" id="ARBA00023125"/>
    </source>
</evidence>
<feature type="compositionally biased region" description="Basic and acidic residues" evidence="5">
    <location>
        <begin position="1"/>
        <end position="28"/>
    </location>
</feature>
<organism evidence="7 8">
    <name type="scientific">Streptomyces olivaceoviridis</name>
    <name type="common">Streptomyces corchorusii</name>
    <dbReference type="NCBI Taxonomy" id="1921"/>
    <lineage>
        <taxon>Bacteria</taxon>
        <taxon>Bacillati</taxon>
        <taxon>Actinomycetota</taxon>
        <taxon>Actinomycetes</taxon>
        <taxon>Kitasatosporales</taxon>
        <taxon>Streptomycetaceae</taxon>
        <taxon>Streptomyces</taxon>
    </lineage>
</organism>
<dbReference type="Gene3D" id="3.40.50.2300">
    <property type="match status" value="1"/>
</dbReference>